<keyword evidence="2" id="KW-1185">Reference proteome</keyword>
<dbReference type="EMBL" id="JYDT01000021">
    <property type="protein sequence ID" value="KRY90438.1"/>
    <property type="molecule type" value="Genomic_DNA"/>
</dbReference>
<evidence type="ECO:0000313" key="2">
    <source>
        <dbReference type="Proteomes" id="UP000054995"/>
    </source>
</evidence>
<protein>
    <submittedName>
        <fullName evidence="1">Uncharacterized protein</fullName>
    </submittedName>
</protein>
<proteinExistence type="predicted"/>
<dbReference type="AlphaFoldDB" id="A0A0V1FWK9"/>
<evidence type="ECO:0000313" key="1">
    <source>
        <dbReference type="EMBL" id="KRY90438.1"/>
    </source>
</evidence>
<reference evidence="1 2" key="1">
    <citation type="submission" date="2015-01" db="EMBL/GenBank/DDBJ databases">
        <title>Evolution of Trichinella species and genotypes.</title>
        <authorList>
            <person name="Korhonen P.K."/>
            <person name="Edoardo P."/>
            <person name="Giuseppe L.R."/>
            <person name="Gasser R.B."/>
        </authorList>
    </citation>
    <scope>NUCLEOTIDE SEQUENCE [LARGE SCALE GENOMIC DNA]</scope>
    <source>
        <strain evidence="1">ISS470</strain>
    </source>
</reference>
<accession>A0A0V1FWK9</accession>
<gene>
    <name evidence="1" type="ORF">T4D_1876</name>
</gene>
<dbReference type="Proteomes" id="UP000054995">
    <property type="component" value="Unassembled WGS sequence"/>
</dbReference>
<comment type="caution">
    <text evidence="1">The sequence shown here is derived from an EMBL/GenBank/DDBJ whole genome shotgun (WGS) entry which is preliminary data.</text>
</comment>
<name>A0A0V1FWK9_TRIPS</name>
<sequence length="70" mass="8261">MEEYASSFFIKILPKVRFLVSLKCIQIILRGETVRHFNFRIAYFTSCCQPNFPDDDSFPAFSFNQQMINV</sequence>
<organism evidence="1 2">
    <name type="scientific">Trichinella pseudospiralis</name>
    <name type="common">Parasitic roundworm</name>
    <dbReference type="NCBI Taxonomy" id="6337"/>
    <lineage>
        <taxon>Eukaryota</taxon>
        <taxon>Metazoa</taxon>
        <taxon>Ecdysozoa</taxon>
        <taxon>Nematoda</taxon>
        <taxon>Enoplea</taxon>
        <taxon>Dorylaimia</taxon>
        <taxon>Trichinellida</taxon>
        <taxon>Trichinellidae</taxon>
        <taxon>Trichinella</taxon>
    </lineage>
</organism>